<dbReference type="RefSeq" id="XP_009259272.1">
    <property type="nucleotide sequence ID" value="XM_009260997.1"/>
</dbReference>
<name>K3VGB6_FUSPC</name>
<keyword evidence="2" id="KW-1185">Reference proteome</keyword>
<dbReference type="OrthoDB" id="4972601at2759"/>
<dbReference type="Proteomes" id="UP000007978">
    <property type="component" value="Chromosome 2"/>
</dbReference>
<comment type="caution">
    <text evidence="1">The sequence shown here is derived from an EMBL/GenBank/DDBJ whole genome shotgun (WGS) entry which is preliminary data.</text>
</comment>
<dbReference type="EMBL" id="AFNW01000278">
    <property type="protein sequence ID" value="EKJ71943.1"/>
    <property type="molecule type" value="Genomic_DNA"/>
</dbReference>
<organism evidence="1 2">
    <name type="scientific">Fusarium pseudograminearum (strain CS3096)</name>
    <name type="common">Wheat and barley crown-rot fungus</name>
    <dbReference type="NCBI Taxonomy" id="1028729"/>
    <lineage>
        <taxon>Eukaryota</taxon>
        <taxon>Fungi</taxon>
        <taxon>Dikarya</taxon>
        <taxon>Ascomycota</taxon>
        <taxon>Pezizomycotina</taxon>
        <taxon>Sordariomycetes</taxon>
        <taxon>Hypocreomycetidae</taxon>
        <taxon>Hypocreales</taxon>
        <taxon>Nectriaceae</taxon>
        <taxon>Fusarium</taxon>
    </lineage>
</organism>
<accession>K3VGB6</accession>
<reference evidence="1 2" key="1">
    <citation type="journal article" date="2012" name="PLoS Pathog.">
        <title>Comparative pathogenomics reveals horizontally acquired novel virulence genes in fungi infecting cereal hosts.</title>
        <authorList>
            <person name="Gardiner D.M."/>
            <person name="McDonald M.C."/>
            <person name="Covarelli L."/>
            <person name="Solomon P.S."/>
            <person name="Rusu A.G."/>
            <person name="Marshall M."/>
            <person name="Kazan K."/>
            <person name="Chakraborty S."/>
            <person name="McDonald B.A."/>
            <person name="Manners J.M."/>
        </authorList>
    </citation>
    <scope>NUCLEOTIDE SEQUENCE [LARGE SCALE GENOMIC DNA]</scope>
    <source>
        <strain evidence="1 2">CS3096</strain>
    </source>
</reference>
<proteinExistence type="predicted"/>
<dbReference type="eggNOG" id="ENOG502T51Y">
    <property type="taxonomic scope" value="Eukaryota"/>
</dbReference>
<gene>
    <name evidence="1" type="ORF">FPSE_07879</name>
</gene>
<dbReference type="GeneID" id="20366497"/>
<protein>
    <submittedName>
        <fullName evidence="1">Uncharacterized protein</fullName>
    </submittedName>
</protein>
<sequence length="132" mass="15072">MDADKCMQVKGIVRETPESIKICWKDTWELLEDLEDGPLKEEAKRLLEDNSCRVLEIFESDGGGLNYAEILDDDESSEPMVPEVAPTVPKSILDVGLGRKLDDMRVKIRWEDTCEPLDLIKVSRTARRRLNP</sequence>
<dbReference type="KEGG" id="fpu:FPSE_07879"/>
<evidence type="ECO:0000313" key="1">
    <source>
        <dbReference type="EMBL" id="EKJ71943.1"/>
    </source>
</evidence>
<evidence type="ECO:0000313" key="2">
    <source>
        <dbReference type="Proteomes" id="UP000007978"/>
    </source>
</evidence>
<dbReference type="HOGENOM" id="CLU_1917187_0_0_1"/>
<dbReference type="AlphaFoldDB" id="K3VGB6"/>